<comment type="similarity">
    <text evidence="1 5">Belongs to the importin alpha family.</text>
</comment>
<dbReference type="InterPro" id="IPR024931">
    <property type="entry name" value="Importin_alpha"/>
</dbReference>
<dbReference type="Proteomes" id="UP000717585">
    <property type="component" value="Unassembled WGS sequence"/>
</dbReference>
<comment type="caution">
    <text evidence="7">The sequence shown here is derived from an EMBL/GenBank/DDBJ whole genome shotgun (WGS) entry which is preliminary data.</text>
</comment>
<dbReference type="GO" id="GO:0061608">
    <property type="term" value="F:nuclear import signal receptor activity"/>
    <property type="evidence" value="ECO:0007669"/>
    <property type="project" value="InterPro"/>
</dbReference>
<dbReference type="GO" id="GO:0006606">
    <property type="term" value="P:protein import into nucleus"/>
    <property type="evidence" value="ECO:0007669"/>
    <property type="project" value="InterPro"/>
</dbReference>
<dbReference type="OrthoDB" id="29145at2759"/>
<feature type="compositionally biased region" description="Basic and acidic residues" evidence="6">
    <location>
        <begin position="19"/>
        <end position="30"/>
    </location>
</feature>
<name>A0A8J6E117_9EUKA</name>
<feature type="region of interest" description="Disordered" evidence="6">
    <location>
        <begin position="1"/>
        <end position="30"/>
    </location>
</feature>
<evidence type="ECO:0000313" key="7">
    <source>
        <dbReference type="EMBL" id="KAG9395784.1"/>
    </source>
</evidence>
<evidence type="ECO:0000256" key="2">
    <source>
        <dbReference type="ARBA" id="ARBA00022448"/>
    </source>
</evidence>
<dbReference type="SMART" id="SM00185">
    <property type="entry name" value="ARM"/>
    <property type="match status" value="5"/>
</dbReference>
<keyword evidence="2 5" id="KW-0813">Transport</keyword>
<evidence type="ECO:0000256" key="3">
    <source>
        <dbReference type="ARBA" id="ARBA00022737"/>
    </source>
</evidence>
<feature type="compositionally biased region" description="Basic and acidic residues" evidence="6">
    <location>
        <begin position="1"/>
        <end position="10"/>
    </location>
</feature>
<dbReference type="SUPFAM" id="SSF48371">
    <property type="entry name" value="ARM repeat"/>
    <property type="match status" value="1"/>
</dbReference>
<reference evidence="7" key="1">
    <citation type="submission" date="2021-05" db="EMBL/GenBank/DDBJ databases">
        <title>A free-living protist that lacks canonical eukaryotic 1 DNA replication and segregation systems.</title>
        <authorList>
            <person name="Salas-Leiva D.E."/>
            <person name="Tromer E.C."/>
            <person name="Curtis B.A."/>
            <person name="Jerlstrom-Hultqvist J."/>
            <person name="Kolisko M."/>
            <person name="Yi Z."/>
            <person name="Salas-Leiva J.S."/>
            <person name="Gallot-Lavallee L."/>
            <person name="Kops G.J.P.L."/>
            <person name="Archibald J.M."/>
            <person name="Simpson A.G.B."/>
            <person name="Roger A.J."/>
        </authorList>
    </citation>
    <scope>NUCLEOTIDE SEQUENCE</scope>
    <source>
        <strain evidence="7">BICM</strain>
    </source>
</reference>
<dbReference type="Gene3D" id="1.25.10.10">
    <property type="entry name" value="Leucine-rich Repeat Variant"/>
    <property type="match status" value="1"/>
</dbReference>
<organism evidence="7 8">
    <name type="scientific">Carpediemonas membranifera</name>
    <dbReference type="NCBI Taxonomy" id="201153"/>
    <lineage>
        <taxon>Eukaryota</taxon>
        <taxon>Metamonada</taxon>
        <taxon>Carpediemonas-like organisms</taxon>
        <taxon>Carpediemonas</taxon>
    </lineage>
</organism>
<sequence length="513" mass="56865">MADRNVRKGFDAFNSRKSRGSEVDSLRKKKRDDVLTKMSSEIEDIDFRGAETTIDEAIFDNCQRPEHPDDYVALVLGLQSPDPTTHLQAAYSLRLGGALNRADIFQHMVNAGALPLVINHIATSQSPRMQLECAWLLTNIASCDRFTTTVIQNGAIPVIMRAVSSGPHSVACQAAWCLGNFANEGDTYKKLFLKEGMHDCIGRLLIHPETTTKHIQTLSWAIGSIIRFQIDSAEALELHHTAQSVVPVLAASLRRMDMTSNDKEVLAAITDIFFAVSYASEGNDEDIKATVDAGFIPICIQFLYTSTRAAGPAARIIGNITSCDDNIFSDIAIKGGILAALQYCLTSEKSYLRKEALWALSNVCAGTSEQLTALLSHGILTDIIAVLKRAEAIVKEEASYCILNFACNASREQIEVAVNDMDLLQILSDQLRTSNRALFLKTILDSIKYIFEAIDSPYNPYVDTFAAAKGEDRLQAMSHHPKREINQRADYLIETYFANEEEAEFDEDEEFNF</sequence>
<dbReference type="PIRSF" id="PIRSF005673">
    <property type="entry name" value="Importin_alpha"/>
    <property type="match status" value="1"/>
</dbReference>
<keyword evidence="8" id="KW-1185">Reference proteome</keyword>
<dbReference type="GO" id="GO:0005737">
    <property type="term" value="C:cytoplasm"/>
    <property type="evidence" value="ECO:0007669"/>
    <property type="project" value="InterPro"/>
</dbReference>
<dbReference type="InterPro" id="IPR000225">
    <property type="entry name" value="Armadillo"/>
</dbReference>
<evidence type="ECO:0000256" key="4">
    <source>
        <dbReference type="ARBA" id="ARBA00022927"/>
    </source>
</evidence>
<keyword evidence="3" id="KW-0677">Repeat</keyword>
<dbReference type="EMBL" id="JAHDYR010000008">
    <property type="protein sequence ID" value="KAG9395784.1"/>
    <property type="molecule type" value="Genomic_DNA"/>
</dbReference>
<dbReference type="InterPro" id="IPR016024">
    <property type="entry name" value="ARM-type_fold"/>
</dbReference>
<evidence type="ECO:0000256" key="5">
    <source>
        <dbReference type="PIRNR" id="PIRNR005673"/>
    </source>
</evidence>
<evidence type="ECO:0000313" key="8">
    <source>
        <dbReference type="Proteomes" id="UP000717585"/>
    </source>
</evidence>
<dbReference type="AlphaFoldDB" id="A0A8J6E117"/>
<dbReference type="InterPro" id="IPR011989">
    <property type="entry name" value="ARM-like"/>
</dbReference>
<dbReference type="PANTHER" id="PTHR23316">
    <property type="entry name" value="IMPORTIN ALPHA"/>
    <property type="match status" value="1"/>
</dbReference>
<dbReference type="Pfam" id="PF00514">
    <property type="entry name" value="Arm"/>
    <property type="match status" value="2"/>
</dbReference>
<accession>A0A8J6E117</accession>
<proteinExistence type="inferred from homology"/>
<evidence type="ECO:0000256" key="6">
    <source>
        <dbReference type="SAM" id="MobiDB-lite"/>
    </source>
</evidence>
<keyword evidence="4 5" id="KW-0653">Protein transport</keyword>
<gene>
    <name evidence="7" type="ORF">J8273_2696</name>
</gene>
<protein>
    <recommendedName>
        <fullName evidence="5">Importin subunit alpha</fullName>
    </recommendedName>
</protein>
<evidence type="ECO:0000256" key="1">
    <source>
        <dbReference type="ARBA" id="ARBA00010394"/>
    </source>
</evidence>